<organism evidence="2">
    <name type="scientific">mine drainage metagenome</name>
    <dbReference type="NCBI Taxonomy" id="410659"/>
    <lineage>
        <taxon>unclassified sequences</taxon>
        <taxon>metagenomes</taxon>
        <taxon>ecological metagenomes</taxon>
    </lineage>
</organism>
<accession>A0A1J5R7R8</accession>
<comment type="caution">
    <text evidence="2">The sequence shown here is derived from an EMBL/GenBank/DDBJ whole genome shotgun (WGS) entry which is preliminary data.</text>
</comment>
<feature type="compositionally biased region" description="Low complexity" evidence="1">
    <location>
        <begin position="52"/>
        <end position="79"/>
    </location>
</feature>
<gene>
    <name evidence="2" type="ORF">GALL_324010</name>
</gene>
<evidence type="ECO:0000256" key="1">
    <source>
        <dbReference type="SAM" id="MobiDB-lite"/>
    </source>
</evidence>
<protein>
    <submittedName>
        <fullName evidence="2">Uncharacterized protein</fullName>
    </submittedName>
</protein>
<feature type="region of interest" description="Disordered" evidence="1">
    <location>
        <begin position="45"/>
        <end position="89"/>
    </location>
</feature>
<dbReference type="EMBL" id="MLJW01000523">
    <property type="protein sequence ID" value="OIQ85763.1"/>
    <property type="molecule type" value="Genomic_DNA"/>
</dbReference>
<proteinExistence type="predicted"/>
<dbReference type="AlphaFoldDB" id="A0A1J5R7R8"/>
<evidence type="ECO:0000313" key="2">
    <source>
        <dbReference type="EMBL" id="OIQ85763.1"/>
    </source>
</evidence>
<reference evidence="2" key="1">
    <citation type="submission" date="2016-10" db="EMBL/GenBank/DDBJ databases">
        <title>Sequence of Gallionella enrichment culture.</title>
        <authorList>
            <person name="Poehlein A."/>
            <person name="Muehling M."/>
            <person name="Daniel R."/>
        </authorList>
    </citation>
    <scope>NUCLEOTIDE SEQUENCE</scope>
</reference>
<sequence length="122" mass="11654">MSDENRPPGAGRLGAGPYRAAWPARALGAGVLGLVVTLALSACGSAGHAPGSTGPAAAVAKTAASTGSAPTGTLGTAAPDAQSSPATATISQNDVTELHAALGDAESLANDVESDMAKDTSQ</sequence>
<name>A0A1J5R7R8_9ZZZZ</name>